<dbReference type="GO" id="GO:0003700">
    <property type="term" value="F:DNA-binding transcription factor activity"/>
    <property type="evidence" value="ECO:0007669"/>
    <property type="project" value="InterPro"/>
</dbReference>
<dbReference type="Pfam" id="PF04545">
    <property type="entry name" value="Sigma70_r4"/>
    <property type="match status" value="1"/>
</dbReference>
<reference evidence="2" key="1">
    <citation type="journal article" date="2015" name="Nature">
        <title>Complex archaea that bridge the gap between prokaryotes and eukaryotes.</title>
        <authorList>
            <person name="Spang A."/>
            <person name="Saw J.H."/>
            <person name="Jorgensen S.L."/>
            <person name="Zaremba-Niedzwiedzka K."/>
            <person name="Martijn J."/>
            <person name="Lind A.E."/>
            <person name="van Eijk R."/>
            <person name="Schleper C."/>
            <person name="Guy L."/>
            <person name="Ettema T.J."/>
        </authorList>
    </citation>
    <scope>NUCLEOTIDE SEQUENCE</scope>
</reference>
<comment type="caution">
    <text evidence="2">The sequence shown here is derived from an EMBL/GenBank/DDBJ whole genome shotgun (WGS) entry which is preliminary data.</text>
</comment>
<dbReference type="GO" id="GO:0006352">
    <property type="term" value="P:DNA-templated transcription initiation"/>
    <property type="evidence" value="ECO:0007669"/>
    <property type="project" value="InterPro"/>
</dbReference>
<protein>
    <recommendedName>
        <fullName evidence="1">RNA polymerase sigma-70 region 4 domain-containing protein</fullName>
    </recommendedName>
</protein>
<evidence type="ECO:0000313" key="2">
    <source>
        <dbReference type="EMBL" id="KKN71845.1"/>
    </source>
</evidence>
<dbReference type="InterPro" id="IPR007630">
    <property type="entry name" value="RNA_pol_sigma70_r4"/>
</dbReference>
<dbReference type="InterPro" id="IPR013324">
    <property type="entry name" value="RNA_pol_sigma_r3/r4-like"/>
</dbReference>
<gene>
    <name evidence="2" type="ORF">LCGC14_0416990</name>
</gene>
<dbReference type="SUPFAM" id="SSF88659">
    <property type="entry name" value="Sigma3 and sigma4 domains of RNA polymerase sigma factors"/>
    <property type="match status" value="1"/>
</dbReference>
<accession>A0A0F9SSA2</accession>
<organism evidence="2">
    <name type="scientific">marine sediment metagenome</name>
    <dbReference type="NCBI Taxonomy" id="412755"/>
    <lineage>
        <taxon>unclassified sequences</taxon>
        <taxon>metagenomes</taxon>
        <taxon>ecological metagenomes</taxon>
    </lineage>
</organism>
<name>A0A0F9SSA2_9ZZZZ</name>
<dbReference type="EMBL" id="LAZR01000375">
    <property type="protein sequence ID" value="KKN71845.1"/>
    <property type="molecule type" value="Genomic_DNA"/>
</dbReference>
<feature type="domain" description="RNA polymerase sigma-70 region 4" evidence="1">
    <location>
        <begin position="11"/>
        <end position="46"/>
    </location>
</feature>
<proteinExistence type="predicted"/>
<evidence type="ECO:0000259" key="1">
    <source>
        <dbReference type="Pfam" id="PF04545"/>
    </source>
</evidence>
<dbReference type="Gene3D" id="1.10.10.60">
    <property type="entry name" value="Homeodomain-like"/>
    <property type="match status" value="1"/>
</dbReference>
<sequence length="51" mass="6064">MKYDSLRKIARNKQLLKYRKENPELSLKEIGEAFGISHVRVHQILKVNRSK</sequence>
<dbReference type="AlphaFoldDB" id="A0A0F9SSA2"/>